<dbReference type="RefSeq" id="WP_369338741.1">
    <property type="nucleotide sequence ID" value="NZ_JBFYGN010000012.1"/>
</dbReference>
<reference evidence="2 3" key="1">
    <citation type="journal article" date="2013" name="Int. J. Syst. Evol. Microbiol.">
        <title>Comamonas guangdongensis sp. nov., isolated from subterranean forest sediment, and emended description of the genus Comamonas.</title>
        <authorList>
            <person name="Zhang J."/>
            <person name="Wang Y."/>
            <person name="Zhou S."/>
            <person name="Wu C."/>
            <person name="He J."/>
            <person name="Li F."/>
        </authorList>
    </citation>
    <scope>NUCLEOTIDE SEQUENCE [LARGE SCALE GENOMIC DNA]</scope>
    <source>
        <strain evidence="2 3">CCTCC AB2011133</strain>
    </source>
</reference>
<dbReference type="Gene3D" id="3.40.30.10">
    <property type="entry name" value="Glutaredoxin"/>
    <property type="match status" value="1"/>
</dbReference>
<feature type="chain" id="PRO_5045100411" description="Thioredoxin-like fold domain-containing protein" evidence="1">
    <location>
        <begin position="24"/>
        <end position="159"/>
    </location>
</feature>
<keyword evidence="3" id="KW-1185">Reference proteome</keyword>
<name>A0ABV3ZVA4_9BURK</name>
<feature type="signal peptide" evidence="1">
    <location>
        <begin position="1"/>
        <end position="23"/>
    </location>
</feature>
<evidence type="ECO:0000313" key="3">
    <source>
        <dbReference type="Proteomes" id="UP001561046"/>
    </source>
</evidence>
<accession>A0ABV3ZVA4</accession>
<dbReference type="InterPro" id="IPR036249">
    <property type="entry name" value="Thioredoxin-like_sf"/>
</dbReference>
<gene>
    <name evidence="2" type="ORF">AB6724_11930</name>
</gene>
<evidence type="ECO:0008006" key="4">
    <source>
        <dbReference type="Google" id="ProtNLM"/>
    </source>
</evidence>
<dbReference type="EMBL" id="JBFYGN010000012">
    <property type="protein sequence ID" value="MEX8193544.1"/>
    <property type="molecule type" value="Genomic_DNA"/>
</dbReference>
<evidence type="ECO:0000256" key="1">
    <source>
        <dbReference type="SAM" id="SignalP"/>
    </source>
</evidence>
<protein>
    <recommendedName>
        <fullName evidence="4">Thioredoxin-like fold domain-containing protein</fullName>
    </recommendedName>
</protein>
<sequence length="159" mass="17374">MRSMYTRRLWIQALALGAAPAMAAPDASERLLPSSQDLPRDLFAALARKEPLVVMASLHGCPYCKLVREHFLLPLSQSGACVTQVHFLSRDPLRNWAGEPSTHGAVIRQLGIELAPSLLFYGAAQQEVAARLVGGSIPDFYGAYLDERMAAARATLRSR</sequence>
<evidence type="ECO:0000313" key="2">
    <source>
        <dbReference type="EMBL" id="MEX8193544.1"/>
    </source>
</evidence>
<dbReference type="SUPFAM" id="SSF52833">
    <property type="entry name" value="Thioredoxin-like"/>
    <property type="match status" value="1"/>
</dbReference>
<keyword evidence="1" id="KW-0732">Signal</keyword>
<proteinExistence type="predicted"/>
<comment type="caution">
    <text evidence="2">The sequence shown here is derived from an EMBL/GenBank/DDBJ whole genome shotgun (WGS) entry which is preliminary data.</text>
</comment>
<dbReference type="Proteomes" id="UP001561046">
    <property type="component" value="Unassembled WGS sequence"/>
</dbReference>
<organism evidence="2 3">
    <name type="scientific">Comamonas guangdongensis</name>
    <dbReference type="NCBI Taxonomy" id="510515"/>
    <lineage>
        <taxon>Bacteria</taxon>
        <taxon>Pseudomonadati</taxon>
        <taxon>Pseudomonadota</taxon>
        <taxon>Betaproteobacteria</taxon>
        <taxon>Burkholderiales</taxon>
        <taxon>Comamonadaceae</taxon>
        <taxon>Comamonas</taxon>
    </lineage>
</organism>